<evidence type="ECO:0000256" key="2">
    <source>
        <dbReference type="SAM" id="Phobius"/>
    </source>
</evidence>
<organism evidence="4 6">
    <name type="scientific">Bursaphelenchus xylophilus</name>
    <name type="common">Pinewood nematode worm</name>
    <name type="synonym">Aphelenchoides xylophilus</name>
    <dbReference type="NCBI Taxonomy" id="6326"/>
    <lineage>
        <taxon>Eukaryota</taxon>
        <taxon>Metazoa</taxon>
        <taxon>Ecdysozoa</taxon>
        <taxon>Nematoda</taxon>
        <taxon>Chromadorea</taxon>
        <taxon>Rhabditida</taxon>
        <taxon>Tylenchina</taxon>
        <taxon>Tylenchomorpha</taxon>
        <taxon>Aphelenchoidea</taxon>
        <taxon>Aphelenchoididae</taxon>
        <taxon>Bursaphelenchus</taxon>
    </lineage>
</organism>
<keyword evidence="2" id="KW-1133">Transmembrane helix</keyword>
<feature type="compositionally biased region" description="Basic and acidic residues" evidence="1">
    <location>
        <begin position="181"/>
        <end position="193"/>
    </location>
</feature>
<keyword evidence="2" id="KW-0812">Transmembrane</keyword>
<sequence>MSGRLVSVHTPLIGFLFYLIFVASTIFWSCFSCLKPNRSHRNENSVTTQSQRKIRSKANAKSCTEDGIRERRASVSKTGSGDETSATPVTSDDITKTKKKRSISKSDLEKAKKYLATVRSRKKCAAPLMDMNLHAEQIDEEIDLEPVEKIQGLEVAVSPCPMKTARSRSVTDGQSTSQNEYSRKRTKDKDAKLNQKLGEASVSKPKTGTEDSRKSVDLAEFAPAMNHLDPRNVGNSNDVGKCDPIAGSMYIL</sequence>
<keyword evidence="5" id="KW-1185">Reference proteome</keyword>
<feature type="compositionally biased region" description="Polar residues" evidence="1">
    <location>
        <begin position="75"/>
        <end position="89"/>
    </location>
</feature>
<dbReference type="AlphaFoldDB" id="A0A1I7SX79"/>
<name>A0A1I7SX79_BURXY</name>
<dbReference type="Proteomes" id="UP000095284">
    <property type="component" value="Unplaced"/>
</dbReference>
<evidence type="ECO:0000256" key="1">
    <source>
        <dbReference type="SAM" id="MobiDB-lite"/>
    </source>
</evidence>
<dbReference type="WBParaSite" id="BXY_1766300.1">
    <property type="protein sequence ID" value="BXY_1766300.1"/>
    <property type="gene ID" value="BXY_1766300"/>
</dbReference>
<evidence type="ECO:0000313" key="5">
    <source>
        <dbReference type="Proteomes" id="UP000659654"/>
    </source>
</evidence>
<feature type="region of interest" description="Disordered" evidence="1">
    <location>
        <begin position="161"/>
        <end position="215"/>
    </location>
</feature>
<feature type="compositionally biased region" description="Polar residues" evidence="1">
    <location>
        <begin position="167"/>
        <end position="180"/>
    </location>
</feature>
<evidence type="ECO:0000313" key="4">
    <source>
        <dbReference type="Proteomes" id="UP000095284"/>
    </source>
</evidence>
<dbReference type="EMBL" id="CAJFCV020000002">
    <property type="protein sequence ID" value="CAG9100240.1"/>
    <property type="molecule type" value="Genomic_DNA"/>
</dbReference>
<dbReference type="Proteomes" id="UP000659654">
    <property type="component" value="Unassembled WGS sequence"/>
</dbReference>
<dbReference type="Proteomes" id="UP000582659">
    <property type="component" value="Unassembled WGS sequence"/>
</dbReference>
<protein>
    <submittedName>
        <fullName evidence="3">(pine wood nematode) hypothetical protein</fullName>
    </submittedName>
</protein>
<feature type="region of interest" description="Disordered" evidence="1">
    <location>
        <begin position="39"/>
        <end position="104"/>
    </location>
</feature>
<evidence type="ECO:0000313" key="3">
    <source>
        <dbReference type="EMBL" id="CAD5216880.1"/>
    </source>
</evidence>
<dbReference type="EMBL" id="CAJFDI010000002">
    <property type="protein sequence ID" value="CAD5216880.1"/>
    <property type="molecule type" value="Genomic_DNA"/>
</dbReference>
<evidence type="ECO:0000313" key="6">
    <source>
        <dbReference type="WBParaSite" id="BXY_1766300.1"/>
    </source>
</evidence>
<reference evidence="3" key="2">
    <citation type="submission" date="2020-09" db="EMBL/GenBank/DDBJ databases">
        <authorList>
            <person name="Kikuchi T."/>
        </authorList>
    </citation>
    <scope>NUCLEOTIDE SEQUENCE</scope>
    <source>
        <strain evidence="3">Ka4C1</strain>
    </source>
</reference>
<feature type="transmembrane region" description="Helical" evidence="2">
    <location>
        <begin position="12"/>
        <end position="34"/>
    </location>
</feature>
<proteinExistence type="predicted"/>
<accession>A0A1I7SX79</accession>
<feature type="compositionally biased region" description="Basic and acidic residues" evidence="1">
    <location>
        <begin position="63"/>
        <end position="73"/>
    </location>
</feature>
<reference evidence="6" key="1">
    <citation type="submission" date="2016-11" db="UniProtKB">
        <authorList>
            <consortium name="WormBaseParasite"/>
        </authorList>
    </citation>
    <scope>IDENTIFICATION</scope>
</reference>
<keyword evidence="2" id="KW-0472">Membrane</keyword>
<gene>
    <name evidence="3" type="ORF">BXYJ_LOCUS4756</name>
</gene>